<accession>A0A0F9NM34</accession>
<evidence type="ECO:0000313" key="1">
    <source>
        <dbReference type="EMBL" id="KKN13142.1"/>
    </source>
</evidence>
<organism evidence="1">
    <name type="scientific">marine sediment metagenome</name>
    <dbReference type="NCBI Taxonomy" id="412755"/>
    <lineage>
        <taxon>unclassified sequences</taxon>
        <taxon>metagenomes</taxon>
        <taxon>ecological metagenomes</taxon>
    </lineage>
</organism>
<proteinExistence type="predicted"/>
<dbReference type="AlphaFoldDB" id="A0A0F9NM34"/>
<sequence>METKNAIIEGAIITNDDHGCLTAWLHLGYGGSGQGFGGHSLYLPKSFKHHKVDSGYAGHFIWRVMEIADVSEWGKLKGKTIRVKSSHSKVEAIGHITKDDWFNPGADFNKD</sequence>
<comment type="caution">
    <text evidence="1">The sequence shown here is derived from an EMBL/GenBank/DDBJ whole genome shotgun (WGS) entry which is preliminary data.</text>
</comment>
<reference evidence="1" key="1">
    <citation type="journal article" date="2015" name="Nature">
        <title>Complex archaea that bridge the gap between prokaryotes and eukaryotes.</title>
        <authorList>
            <person name="Spang A."/>
            <person name="Saw J.H."/>
            <person name="Jorgensen S.L."/>
            <person name="Zaremba-Niedzwiedzka K."/>
            <person name="Martijn J."/>
            <person name="Lind A.E."/>
            <person name="van Eijk R."/>
            <person name="Schleper C."/>
            <person name="Guy L."/>
            <person name="Ettema T.J."/>
        </authorList>
    </citation>
    <scope>NUCLEOTIDE SEQUENCE</scope>
</reference>
<dbReference type="EMBL" id="LAZR01003954">
    <property type="protein sequence ID" value="KKN13142.1"/>
    <property type="molecule type" value="Genomic_DNA"/>
</dbReference>
<gene>
    <name evidence="1" type="ORF">LCGC14_1009410</name>
</gene>
<name>A0A0F9NM34_9ZZZZ</name>
<protein>
    <submittedName>
        <fullName evidence="1">Uncharacterized protein</fullName>
    </submittedName>
</protein>